<dbReference type="PANTHER" id="PTHR12872">
    <property type="entry name" value="ALPHA-N-ACETYLGLUCOSAMINIDASE"/>
    <property type="match status" value="1"/>
</dbReference>
<evidence type="ECO:0000259" key="4">
    <source>
        <dbReference type="Pfam" id="PF12972"/>
    </source>
</evidence>
<protein>
    <submittedName>
        <fullName evidence="5">Alpha-N-acetylglucosaminidase</fullName>
    </submittedName>
</protein>
<dbReference type="InterPro" id="IPR029018">
    <property type="entry name" value="Hex-like_dom2"/>
</dbReference>
<evidence type="ECO:0000259" key="2">
    <source>
        <dbReference type="Pfam" id="PF05089"/>
    </source>
</evidence>
<sequence length="723" mass="80260">MTSPEASEAANVGSAAARQLLQRLLAGRAAEFTVDVAPGGGGPDWFEVDAGPYGVALRGSSGVAVASALRWYLRTACRTQITWDAPAPRLPDRLPRTGTAARTTSPYPHRYHFNVCTFGYTTAFWDWTRWERHIDWMALHGVTTPLAMTGTEAAWQRALLRAGLDDEAARRFLGGPAYLPWNWLASLDGWCGPLPQSWIHSHAELGRRILDRERALGMRPVLQGFSGHAPRELIADRGARSTTLPWWDFEVEVLDPRDPLFEEFGTALLTEQTRLFGTDHLYAADPFIETTPPVTAPADITRVARAVHGVMTAVDDQATWVLQAWPFSYRSDYWTPERTRAFLDAVPDDRMLILDLWAEHRPVWRHTDGYRGKPWVWCMLHSLGGRPGLYGRLDELATGAARAAADPRGGSLAGVGASMEAFGGDPVLYELLADVSWQGGVEDVRVWLRTWTEARYGRRTPGLLRAWELLHATVYTADTPGPPGSVVVCRPTLEGDLRPNPPVHLAAPPSPTVPPGLAEAWKLLADEATREDSAGPLGRDLCDVTAQVLTHVACAQQQRAADAAVDRDLERFRPAATALLTTLEDLDELLATRPEYRLDAWLADARSWASTPAEAGLYEANARRVLTVWGPPRSELHDYSGRHWAGLVRSFYLPRWRSWYEHVVRALATGSPYRAEEFEASLIDWEERWIADRTGTTTPAPRATGATLDVVRTLMPRYRASRG</sequence>
<keyword evidence="6" id="KW-1185">Reference proteome</keyword>
<feature type="domain" description="Alpha-N-acetylglucosaminidase C-terminal" evidence="4">
    <location>
        <begin position="447"/>
        <end position="715"/>
    </location>
</feature>
<proteinExistence type="predicted"/>
<dbReference type="RefSeq" id="WP_152771597.1">
    <property type="nucleotide sequence ID" value="NZ_VJZC01000067.1"/>
</dbReference>
<feature type="domain" description="Alpha-N-acetylglucosaminidase tim-barrel" evidence="2">
    <location>
        <begin position="110"/>
        <end position="438"/>
    </location>
</feature>
<dbReference type="Pfam" id="PF12972">
    <property type="entry name" value="NAGLU_C"/>
    <property type="match status" value="1"/>
</dbReference>
<dbReference type="InterPro" id="IPR024240">
    <property type="entry name" value="NAGLU_N"/>
</dbReference>
<dbReference type="OrthoDB" id="179563at2"/>
<dbReference type="AlphaFoldDB" id="A0A5N8XGD6"/>
<name>A0A5N8XGD6_9ACTN</name>
<dbReference type="InterPro" id="IPR024732">
    <property type="entry name" value="NAGLU_C"/>
</dbReference>
<dbReference type="InterPro" id="IPR024733">
    <property type="entry name" value="NAGLU_tim-barrel"/>
</dbReference>
<dbReference type="Proteomes" id="UP000400924">
    <property type="component" value="Unassembled WGS sequence"/>
</dbReference>
<dbReference type="Gene3D" id="1.20.120.670">
    <property type="entry name" value="N-acetyl-b-d-glucoasminidase"/>
    <property type="match status" value="1"/>
</dbReference>
<organism evidence="5 6">
    <name type="scientific">Streptomyces spongiae</name>
    <dbReference type="NCBI Taxonomy" id="565072"/>
    <lineage>
        <taxon>Bacteria</taxon>
        <taxon>Bacillati</taxon>
        <taxon>Actinomycetota</taxon>
        <taxon>Actinomycetes</taxon>
        <taxon>Kitasatosporales</taxon>
        <taxon>Streptomycetaceae</taxon>
        <taxon>Streptomyces</taxon>
    </lineage>
</organism>
<evidence type="ECO:0000256" key="1">
    <source>
        <dbReference type="ARBA" id="ARBA00022801"/>
    </source>
</evidence>
<dbReference type="Pfam" id="PF12971">
    <property type="entry name" value="NAGLU_N"/>
    <property type="match status" value="1"/>
</dbReference>
<comment type="caution">
    <text evidence="5">The sequence shown here is derived from an EMBL/GenBank/DDBJ whole genome shotgun (WGS) entry which is preliminary data.</text>
</comment>
<gene>
    <name evidence="5" type="ORF">FNH08_12815</name>
</gene>
<dbReference type="GO" id="GO:0005975">
    <property type="term" value="P:carbohydrate metabolic process"/>
    <property type="evidence" value="ECO:0007669"/>
    <property type="project" value="UniProtKB-ARBA"/>
</dbReference>
<evidence type="ECO:0000313" key="5">
    <source>
        <dbReference type="EMBL" id="MPY58018.1"/>
    </source>
</evidence>
<evidence type="ECO:0000259" key="3">
    <source>
        <dbReference type="Pfam" id="PF12971"/>
    </source>
</evidence>
<dbReference type="Gene3D" id="3.20.20.80">
    <property type="entry name" value="Glycosidases"/>
    <property type="match status" value="1"/>
</dbReference>
<dbReference type="GO" id="GO:0016787">
    <property type="term" value="F:hydrolase activity"/>
    <property type="evidence" value="ECO:0007669"/>
    <property type="project" value="UniProtKB-KW"/>
</dbReference>
<dbReference type="Gene3D" id="3.30.379.10">
    <property type="entry name" value="Chitobiase/beta-hexosaminidase domain 2-like"/>
    <property type="match status" value="1"/>
</dbReference>
<dbReference type="EMBL" id="VJZC01000067">
    <property type="protein sequence ID" value="MPY58018.1"/>
    <property type="molecule type" value="Genomic_DNA"/>
</dbReference>
<feature type="domain" description="Alpha-N-acetylglucosaminidase N-terminal" evidence="3">
    <location>
        <begin position="15"/>
        <end position="95"/>
    </location>
</feature>
<reference evidence="5 6" key="1">
    <citation type="submission" date="2019-07" db="EMBL/GenBank/DDBJ databases">
        <title>New species of Amycolatopsis and Streptomyces.</title>
        <authorList>
            <person name="Duangmal K."/>
            <person name="Teo W.F.A."/>
            <person name="Lipun K."/>
        </authorList>
    </citation>
    <scope>NUCLEOTIDE SEQUENCE [LARGE SCALE GENOMIC DNA]</scope>
    <source>
        <strain evidence="5 6">NBRC 106415</strain>
    </source>
</reference>
<keyword evidence="1" id="KW-0378">Hydrolase</keyword>
<evidence type="ECO:0000313" key="6">
    <source>
        <dbReference type="Proteomes" id="UP000400924"/>
    </source>
</evidence>
<dbReference type="InterPro" id="IPR007781">
    <property type="entry name" value="NAGLU"/>
</dbReference>
<accession>A0A5N8XGD6</accession>
<dbReference type="PANTHER" id="PTHR12872:SF1">
    <property type="entry name" value="ALPHA-N-ACETYLGLUCOSAMINIDASE"/>
    <property type="match status" value="1"/>
</dbReference>
<dbReference type="Pfam" id="PF05089">
    <property type="entry name" value="NAGLU"/>
    <property type="match status" value="1"/>
</dbReference>